<proteinExistence type="predicted"/>
<keyword evidence="3" id="KW-1185">Reference proteome</keyword>
<accession>A0AAX6GEF6</accession>
<evidence type="ECO:0000313" key="3">
    <source>
        <dbReference type="Proteomes" id="UP001140949"/>
    </source>
</evidence>
<protein>
    <submittedName>
        <fullName evidence="2">Uncharacterized protein</fullName>
    </submittedName>
</protein>
<evidence type="ECO:0000313" key="2">
    <source>
        <dbReference type="EMBL" id="KAJ6827136.1"/>
    </source>
</evidence>
<dbReference type="EMBL" id="JANAVB010020400">
    <property type="protein sequence ID" value="KAJ6827136.1"/>
    <property type="molecule type" value="Genomic_DNA"/>
</dbReference>
<keyword evidence="1" id="KW-0812">Transmembrane</keyword>
<organism evidence="2 3">
    <name type="scientific">Iris pallida</name>
    <name type="common">Sweet iris</name>
    <dbReference type="NCBI Taxonomy" id="29817"/>
    <lineage>
        <taxon>Eukaryota</taxon>
        <taxon>Viridiplantae</taxon>
        <taxon>Streptophyta</taxon>
        <taxon>Embryophyta</taxon>
        <taxon>Tracheophyta</taxon>
        <taxon>Spermatophyta</taxon>
        <taxon>Magnoliopsida</taxon>
        <taxon>Liliopsida</taxon>
        <taxon>Asparagales</taxon>
        <taxon>Iridaceae</taxon>
        <taxon>Iridoideae</taxon>
        <taxon>Irideae</taxon>
        <taxon>Iris</taxon>
    </lineage>
</organism>
<name>A0AAX6GEF6_IRIPA</name>
<keyword evidence="1" id="KW-1133">Transmembrane helix</keyword>
<reference evidence="2" key="2">
    <citation type="submission" date="2023-04" db="EMBL/GenBank/DDBJ databases">
        <authorList>
            <person name="Bruccoleri R.E."/>
            <person name="Oakeley E.J."/>
            <person name="Faust A.-M."/>
            <person name="Dessus-Babus S."/>
            <person name="Altorfer M."/>
            <person name="Burckhardt D."/>
            <person name="Oertli M."/>
            <person name="Naumann U."/>
            <person name="Petersen F."/>
            <person name="Wong J."/>
        </authorList>
    </citation>
    <scope>NUCLEOTIDE SEQUENCE</scope>
    <source>
        <strain evidence="2">GSM-AAB239-AS_SAM_17_03QT</strain>
        <tissue evidence="2">Leaf</tissue>
    </source>
</reference>
<gene>
    <name evidence="2" type="ORF">M6B38_367815</name>
</gene>
<comment type="caution">
    <text evidence="2">The sequence shown here is derived from an EMBL/GenBank/DDBJ whole genome shotgun (WGS) entry which is preliminary data.</text>
</comment>
<reference evidence="2" key="1">
    <citation type="journal article" date="2023" name="GigaByte">
        <title>Genome assembly of the bearded iris, Iris pallida Lam.</title>
        <authorList>
            <person name="Bruccoleri R.E."/>
            <person name="Oakeley E.J."/>
            <person name="Faust A.M.E."/>
            <person name="Altorfer M."/>
            <person name="Dessus-Babus S."/>
            <person name="Burckhardt D."/>
            <person name="Oertli M."/>
            <person name="Naumann U."/>
            <person name="Petersen F."/>
            <person name="Wong J."/>
        </authorList>
    </citation>
    <scope>NUCLEOTIDE SEQUENCE</scope>
    <source>
        <strain evidence="2">GSM-AAB239-AS_SAM_17_03QT</strain>
    </source>
</reference>
<feature type="transmembrane region" description="Helical" evidence="1">
    <location>
        <begin position="20"/>
        <end position="40"/>
    </location>
</feature>
<keyword evidence="1" id="KW-0472">Membrane</keyword>
<dbReference type="AlphaFoldDB" id="A0AAX6GEF6"/>
<evidence type="ECO:0000256" key="1">
    <source>
        <dbReference type="SAM" id="Phobius"/>
    </source>
</evidence>
<sequence>MLLLWRSAAVVYSCNKAYFYFLFELYILYLYYSVWAGVGVDLNEYTLDSFGVCVWHIKQWNY</sequence>
<dbReference type="Proteomes" id="UP001140949">
    <property type="component" value="Unassembled WGS sequence"/>
</dbReference>